<keyword evidence="3" id="KW-0677">Repeat</keyword>
<comment type="subcellular location">
    <subcellularLocation>
        <location evidence="1">Nucleus</location>
    </subcellularLocation>
</comment>
<evidence type="ECO:0000256" key="5">
    <source>
        <dbReference type="ARBA" id="ARBA00022833"/>
    </source>
</evidence>
<feature type="region of interest" description="Disordered" evidence="8">
    <location>
        <begin position="339"/>
        <end position="397"/>
    </location>
</feature>
<evidence type="ECO:0000256" key="1">
    <source>
        <dbReference type="ARBA" id="ARBA00004123"/>
    </source>
</evidence>
<evidence type="ECO:0000313" key="11">
    <source>
        <dbReference type="Proteomes" id="UP001519460"/>
    </source>
</evidence>
<feature type="region of interest" description="Disordered" evidence="8">
    <location>
        <begin position="684"/>
        <end position="726"/>
    </location>
</feature>
<dbReference type="PANTHER" id="PTHR10032:SF271">
    <property type="entry name" value="RH12261P-RELATED"/>
    <property type="match status" value="1"/>
</dbReference>
<feature type="region of interest" description="Disordered" evidence="8">
    <location>
        <begin position="473"/>
        <end position="521"/>
    </location>
</feature>
<evidence type="ECO:0000313" key="10">
    <source>
        <dbReference type="EMBL" id="KAK7482571.1"/>
    </source>
</evidence>
<proteinExistence type="predicted"/>
<evidence type="ECO:0000256" key="7">
    <source>
        <dbReference type="PROSITE-ProRule" id="PRU00042"/>
    </source>
</evidence>
<feature type="compositionally biased region" description="Polar residues" evidence="8">
    <location>
        <begin position="194"/>
        <end position="208"/>
    </location>
</feature>
<feature type="compositionally biased region" description="Basic and acidic residues" evidence="8">
    <location>
        <begin position="500"/>
        <end position="510"/>
    </location>
</feature>
<feature type="compositionally biased region" description="Low complexity" evidence="8">
    <location>
        <begin position="226"/>
        <end position="238"/>
    </location>
</feature>
<feature type="compositionally biased region" description="Polar residues" evidence="8">
    <location>
        <begin position="601"/>
        <end position="624"/>
    </location>
</feature>
<reference evidence="10 11" key="1">
    <citation type="journal article" date="2023" name="Sci. Data">
        <title>Genome assembly of the Korean intertidal mud-creeper Batillaria attramentaria.</title>
        <authorList>
            <person name="Patra A.K."/>
            <person name="Ho P.T."/>
            <person name="Jun S."/>
            <person name="Lee S.J."/>
            <person name="Kim Y."/>
            <person name="Won Y.J."/>
        </authorList>
    </citation>
    <scope>NUCLEOTIDE SEQUENCE [LARGE SCALE GENOMIC DNA]</scope>
    <source>
        <strain evidence="10">Wonlab-2016</strain>
    </source>
</reference>
<feature type="domain" description="C2H2-type" evidence="9">
    <location>
        <begin position="1006"/>
        <end position="1033"/>
    </location>
</feature>
<feature type="region of interest" description="Disordered" evidence="8">
    <location>
        <begin position="1099"/>
        <end position="1131"/>
    </location>
</feature>
<dbReference type="InterPro" id="IPR013087">
    <property type="entry name" value="Znf_C2H2_type"/>
</dbReference>
<dbReference type="FunFam" id="3.30.160.60:FF:000452">
    <property type="entry name" value="Transcription factor Ovo-like 2"/>
    <property type="match status" value="1"/>
</dbReference>
<sequence>MQFTEKVQMEDKHEMEDSTSHQSNDSGMILSRSHNTLTASAEERQLSAEPSCDSGLTLHSQTSDTPELSSVAQDECATNSQSSEETSVSKPQSYEEAQSLVVSREYTDSASSEVMQDDESSDVDIVSCEEENTFVPSVVLGERKDSTSSAETQDDGCAGIERCEKEESCPKRGPAADSSLLSCTTLNTTPAPVASQSELNLSKATNDSGLGMSVEDTPSRTEDRTSPSASSATSIPVVRTGSASGPENTSEDSETRMSYSEKRRQSKKKMHLERLYRSQLSSTPKSSLTRDDWVQPLPHLYRSQLSSTPKSSLTRDDWVQPLPHLYRVQTMVSEFNDDERRSYVPLPRQDPRAGQLGEDGERQAYPCQLSPDLSPVKEREPVPVRPNTAPPSPMKTATRPVVAAYHASRPGEWVAPPQSPWHRYNTDCFLPRYSLPPVDNHPRDALPPACPSFPCPVDFTRVEEYPYDYSATRQTRHASRDVCADQSEHPDVLDLSCSRKTSEEKPRDVARSPSPYLQREEGHVGAAASLPILPQLAPAASSDQYRAATSSRTPRRRIRDLIERAYGIVSSSRMSPNDSVDDVSKNSNLLKAVRDSHAVASTSSLSYSHKNPSRLSHSVESLLNSDKKDAADRKPTIPHPSDYSAFYPIQSHAMNPLQINTAYDPYGRVYEFQKSPHQLLLQPKHHQSVLDGSSESSEERMLLKRQREQSEDATPPVKRRAPYEPPAPQMAMHSSYVVSYPFIAPAPHPPGQAFLPPPQLMVSPNAPVYMGSGLHSPAAVLSQVMHSPAAFLPKQSDAHPVAYMPQQREAHPVAYMPQQREASSAAYMPQQREASSAASMPQKREASSAAHMPQQREASSAANMPQQRETRSAANMPQQRRASRAGGPRNTTIHSTDNENDEEISISHMTAARALAQVQSKCRIVKGKMLEITPSILTLLQEATTVIVVLNGGYGIRNPEFEEPKLPTDIPRNKSGFLVCPQCDKEFRAQRLLNRHMKNHGNVKRYLCVFCTGSFNDCFDLKRHTRTHTGVKPYKCEECTSAFTQRCSLEAHMTKLHGVVLPYKHKERRKKIYVCEDCGETAEKPETYLAHLRHYHPENPVLEKSHDKRQFNFNDKNDKKKGKRKALKPKN</sequence>
<comment type="caution">
    <text evidence="10">The sequence shown here is derived from an EMBL/GenBank/DDBJ whole genome shotgun (WGS) entry which is preliminary data.</text>
</comment>
<name>A0ABD0K5G6_9CAEN</name>
<feature type="compositionally biased region" description="Basic and acidic residues" evidence="8">
    <location>
        <begin position="1099"/>
        <end position="1118"/>
    </location>
</feature>
<dbReference type="InterPro" id="IPR027756">
    <property type="entry name" value="Ovo-like"/>
</dbReference>
<protein>
    <recommendedName>
        <fullName evidence="9">C2H2-type domain-containing protein</fullName>
    </recommendedName>
</protein>
<feature type="compositionally biased region" description="Basic and acidic residues" evidence="8">
    <location>
        <begin position="625"/>
        <end position="635"/>
    </location>
</feature>
<feature type="domain" description="C2H2-type" evidence="9">
    <location>
        <begin position="1034"/>
        <end position="1062"/>
    </location>
</feature>
<dbReference type="GO" id="GO:0008270">
    <property type="term" value="F:zinc ion binding"/>
    <property type="evidence" value="ECO:0007669"/>
    <property type="project" value="UniProtKB-KW"/>
</dbReference>
<dbReference type="InterPro" id="IPR036236">
    <property type="entry name" value="Znf_C2H2_sf"/>
</dbReference>
<dbReference type="Gene3D" id="3.30.160.60">
    <property type="entry name" value="Classic Zinc Finger"/>
    <property type="match status" value="2"/>
</dbReference>
<feature type="compositionally biased region" description="Polar residues" evidence="8">
    <location>
        <begin position="57"/>
        <end position="96"/>
    </location>
</feature>
<feature type="compositionally biased region" description="Polar residues" evidence="8">
    <location>
        <begin position="278"/>
        <end position="287"/>
    </location>
</feature>
<organism evidence="10 11">
    <name type="scientific">Batillaria attramentaria</name>
    <dbReference type="NCBI Taxonomy" id="370345"/>
    <lineage>
        <taxon>Eukaryota</taxon>
        <taxon>Metazoa</taxon>
        <taxon>Spiralia</taxon>
        <taxon>Lophotrochozoa</taxon>
        <taxon>Mollusca</taxon>
        <taxon>Gastropoda</taxon>
        <taxon>Caenogastropoda</taxon>
        <taxon>Sorbeoconcha</taxon>
        <taxon>Cerithioidea</taxon>
        <taxon>Batillariidae</taxon>
        <taxon>Batillaria</taxon>
    </lineage>
</organism>
<keyword evidence="11" id="KW-1185">Reference proteome</keyword>
<dbReference type="AlphaFoldDB" id="A0ABD0K5G6"/>
<keyword evidence="6" id="KW-0539">Nucleus</keyword>
<dbReference type="SUPFAM" id="SSF57667">
    <property type="entry name" value="beta-beta-alpha zinc fingers"/>
    <property type="match status" value="2"/>
</dbReference>
<feature type="compositionally biased region" description="Polar residues" evidence="8">
    <location>
        <begin position="20"/>
        <end position="39"/>
    </location>
</feature>
<dbReference type="PANTHER" id="PTHR10032">
    <property type="entry name" value="ZINC FINGER PROTEIN WITH KRAB AND SCAN DOMAINS"/>
    <property type="match status" value="1"/>
</dbReference>
<feature type="region of interest" description="Disordered" evidence="8">
    <location>
        <begin position="601"/>
        <end position="639"/>
    </location>
</feature>
<evidence type="ECO:0000256" key="3">
    <source>
        <dbReference type="ARBA" id="ARBA00022737"/>
    </source>
</evidence>
<feature type="domain" description="C2H2-type" evidence="9">
    <location>
        <begin position="978"/>
        <end position="1005"/>
    </location>
</feature>
<evidence type="ECO:0000256" key="8">
    <source>
        <dbReference type="SAM" id="MobiDB-lite"/>
    </source>
</evidence>
<evidence type="ECO:0000259" key="9">
    <source>
        <dbReference type="PROSITE" id="PS50157"/>
    </source>
</evidence>
<gene>
    <name evidence="10" type="ORF">BaRGS_00026172</name>
</gene>
<feature type="compositionally biased region" description="Low complexity" evidence="8">
    <location>
        <begin position="178"/>
        <end position="189"/>
    </location>
</feature>
<dbReference type="GO" id="GO:0005634">
    <property type="term" value="C:nucleus"/>
    <property type="evidence" value="ECO:0007669"/>
    <property type="project" value="UniProtKB-SubCell"/>
</dbReference>
<feature type="region of interest" description="Disordered" evidence="8">
    <location>
        <begin position="819"/>
        <end position="900"/>
    </location>
</feature>
<feature type="domain" description="C2H2-type" evidence="9">
    <location>
        <begin position="1073"/>
        <end position="1100"/>
    </location>
</feature>
<feature type="compositionally biased region" description="Basic and acidic residues" evidence="8">
    <location>
        <begin position="478"/>
        <end position="492"/>
    </location>
</feature>
<keyword evidence="4 7" id="KW-0863">Zinc-finger</keyword>
<feature type="compositionally biased region" description="Basic and acidic residues" evidence="8">
    <location>
        <begin position="697"/>
        <end position="710"/>
    </location>
</feature>
<feature type="compositionally biased region" description="Basic and acidic residues" evidence="8">
    <location>
        <begin position="253"/>
        <end position="263"/>
    </location>
</feature>
<evidence type="ECO:0000256" key="4">
    <source>
        <dbReference type="ARBA" id="ARBA00022771"/>
    </source>
</evidence>
<dbReference type="EMBL" id="JACVVK020000242">
    <property type="protein sequence ID" value="KAK7482571.1"/>
    <property type="molecule type" value="Genomic_DNA"/>
</dbReference>
<dbReference type="PROSITE" id="PS00028">
    <property type="entry name" value="ZINC_FINGER_C2H2_1"/>
    <property type="match status" value="3"/>
</dbReference>
<keyword evidence="2" id="KW-0479">Metal-binding</keyword>
<feature type="compositionally biased region" description="Basic and acidic residues" evidence="8">
    <location>
        <begin position="7"/>
        <end position="19"/>
    </location>
</feature>
<feature type="compositionally biased region" description="Basic and acidic residues" evidence="8">
    <location>
        <begin position="161"/>
        <end position="170"/>
    </location>
</feature>
<feature type="compositionally biased region" description="Polar residues" evidence="8">
    <location>
        <begin position="856"/>
        <end position="880"/>
    </location>
</feature>
<feature type="compositionally biased region" description="Basic residues" evidence="8">
    <location>
        <begin position="1119"/>
        <end position="1131"/>
    </location>
</feature>
<keyword evidence="5" id="KW-0862">Zinc</keyword>
<evidence type="ECO:0000256" key="2">
    <source>
        <dbReference type="ARBA" id="ARBA00022723"/>
    </source>
</evidence>
<dbReference type="GO" id="GO:0006355">
    <property type="term" value="P:regulation of DNA-templated transcription"/>
    <property type="evidence" value="ECO:0007669"/>
    <property type="project" value="UniProtKB-ARBA"/>
</dbReference>
<dbReference type="SMART" id="SM00355">
    <property type="entry name" value="ZnF_C2H2"/>
    <property type="match status" value="4"/>
</dbReference>
<evidence type="ECO:0000256" key="6">
    <source>
        <dbReference type="ARBA" id="ARBA00023242"/>
    </source>
</evidence>
<feature type="region of interest" description="Disordered" evidence="8">
    <location>
        <begin position="140"/>
        <end position="296"/>
    </location>
</feature>
<dbReference type="Proteomes" id="UP001519460">
    <property type="component" value="Unassembled WGS sequence"/>
</dbReference>
<accession>A0ABD0K5G6</accession>
<feature type="region of interest" description="Disordered" evidence="8">
    <location>
        <begin position="1"/>
        <end position="122"/>
    </location>
</feature>
<dbReference type="PROSITE" id="PS50157">
    <property type="entry name" value="ZINC_FINGER_C2H2_2"/>
    <property type="match status" value="4"/>
</dbReference>
<dbReference type="Pfam" id="PF00096">
    <property type="entry name" value="zf-C2H2"/>
    <property type="match status" value="2"/>
</dbReference>